<dbReference type="EMBL" id="ASQP01000035">
    <property type="protein sequence ID" value="OMI41173.1"/>
    <property type="molecule type" value="Genomic_DNA"/>
</dbReference>
<dbReference type="AlphaFoldDB" id="A0A1R1SSD5"/>
<evidence type="ECO:0000313" key="2">
    <source>
        <dbReference type="Proteomes" id="UP000186168"/>
    </source>
</evidence>
<evidence type="ECO:0000313" key="1">
    <source>
        <dbReference type="EMBL" id="OMI41173.1"/>
    </source>
</evidence>
<protein>
    <recommendedName>
        <fullName evidence="3">DUF4333 domain-containing protein</fullName>
    </recommendedName>
</protein>
<accession>A0A1R1SSD5</accession>
<keyword evidence="2" id="KW-1185">Reference proteome</keyword>
<name>A0A1R1SSD5_9ACTN</name>
<proteinExistence type="predicted"/>
<organism evidence="1 2">
    <name type="scientific">Streptomyces sparsogenes DSM 40356</name>
    <dbReference type="NCBI Taxonomy" id="1331668"/>
    <lineage>
        <taxon>Bacteria</taxon>
        <taxon>Bacillati</taxon>
        <taxon>Actinomycetota</taxon>
        <taxon>Actinomycetes</taxon>
        <taxon>Kitasatosporales</taxon>
        <taxon>Streptomycetaceae</taxon>
        <taxon>Streptomyces</taxon>
    </lineage>
</organism>
<gene>
    <name evidence="1" type="ORF">SPAR_02141</name>
</gene>
<sequence>MGKADTTTRCKLTAADGSTLGVTVTVISVDGKKINFDIKADDTPTPAPS</sequence>
<evidence type="ECO:0008006" key="3">
    <source>
        <dbReference type="Google" id="ProtNLM"/>
    </source>
</evidence>
<dbReference type="STRING" id="67365.GCA_001704635_00866"/>
<reference evidence="1 2" key="1">
    <citation type="submission" date="2013-05" db="EMBL/GenBank/DDBJ databases">
        <title>Genome sequence of Streptomyces sparsogenes DSM 40356.</title>
        <authorList>
            <person name="Coyne S."/>
            <person name="Seebeck F.P."/>
        </authorList>
    </citation>
    <scope>NUCLEOTIDE SEQUENCE [LARGE SCALE GENOMIC DNA]</scope>
    <source>
        <strain evidence="1 2">DSM 40356</strain>
    </source>
</reference>
<dbReference type="Proteomes" id="UP000186168">
    <property type="component" value="Unassembled WGS sequence"/>
</dbReference>
<comment type="caution">
    <text evidence="1">The sequence shown here is derived from an EMBL/GenBank/DDBJ whole genome shotgun (WGS) entry which is preliminary data.</text>
</comment>